<protein>
    <submittedName>
        <fullName evidence="1">Archaeal ATPase</fullName>
    </submittedName>
</protein>
<dbReference type="AlphaFoldDB" id="C6A0A0"/>
<dbReference type="EMBL" id="CP001463">
    <property type="protein sequence ID" value="ACS91081.1"/>
    <property type="molecule type" value="Genomic_DNA"/>
</dbReference>
<reference evidence="1 2" key="1">
    <citation type="journal article" date="2009" name="Appl. Environ. Microbiol.">
        <title>Metabolic versatility and indigenous origin of the archaeon Thermococcus sibiricus, isolated from a siberian oil reservoir, as revealed by genome analysis.</title>
        <authorList>
            <person name="Mardanov A.V."/>
            <person name="Ravin N.V."/>
            <person name="Svetlitchnyi V.A."/>
            <person name="Beletsky A.V."/>
            <person name="Miroshnichenko M.L."/>
            <person name="Bonch-Osmolovskaya E.A."/>
            <person name="Skryabin K.G."/>
        </authorList>
    </citation>
    <scope>NUCLEOTIDE SEQUENCE [LARGE SCALE GENOMIC DNA]</scope>
    <source>
        <strain evidence="2">DSM 12597 / MM 739</strain>
    </source>
</reference>
<dbReference type="HOGENOM" id="CLU_671970_0_0_2"/>
<dbReference type="KEGG" id="tsi:TSIB_2034"/>
<proteinExistence type="predicted"/>
<keyword evidence="2" id="KW-1185">Reference proteome</keyword>
<dbReference type="SUPFAM" id="SSF52540">
    <property type="entry name" value="P-loop containing nucleoside triphosphate hydrolases"/>
    <property type="match status" value="1"/>
</dbReference>
<evidence type="ECO:0000313" key="1">
    <source>
        <dbReference type="EMBL" id="ACS91081.1"/>
    </source>
</evidence>
<sequence length="421" mass="49314">MSVIIMVIIIMIIIQRRELDKVLNSKWLLIYGRRKTGKTFYIREKARYNKYFIVTKSKTVIELQSGEELNQEEFRRLLPLLLETEERIIIDEFHRLNEPFFSMLQGMSGRGKMTLITSTMHYFRRIVGKNSPLLGLFELKSVGLVDPRDSIIFAQSLGLSGKSLLEVACIVREPWLAPKAERLREDIIYNLEDELRTYVPYLIGEIFSEEDLEYTPRYAGILEAIAGGRGSSSEISSFLFSRGVIEKDNPGLISQYLKNLIQMGVVKAIPLFGKRRKTLHYRHLSPITDFAFYLNAKHAFFEAEMDESKIRRLLKERMPLYMEWFFEDFLVRHFGLQPVKVAKPQLEVDVALVDHKKVKVVAEVKWKDSVKKEEIRKIEEKLHEFENAEKILIVPEREALKIEPEGIKVWDWRTFAKFSKM</sequence>
<dbReference type="PANTHER" id="PTHR34704:SF1">
    <property type="entry name" value="ATPASE"/>
    <property type="match status" value="1"/>
</dbReference>
<dbReference type="STRING" id="604354.TSIB_2034"/>
<accession>C6A0A0</accession>
<organism evidence="1 2">
    <name type="scientific">Thermococcus sibiricus (strain DSM 12597 / MM 739)</name>
    <dbReference type="NCBI Taxonomy" id="604354"/>
    <lineage>
        <taxon>Archaea</taxon>
        <taxon>Methanobacteriati</taxon>
        <taxon>Methanobacteriota</taxon>
        <taxon>Thermococci</taxon>
        <taxon>Thermococcales</taxon>
        <taxon>Thermococcaceae</taxon>
        <taxon>Thermococcus</taxon>
    </lineage>
</organism>
<dbReference type="Proteomes" id="UP000009079">
    <property type="component" value="Chromosome"/>
</dbReference>
<name>C6A0A0_THESM</name>
<dbReference type="eggNOG" id="arCOG03166">
    <property type="taxonomic scope" value="Archaea"/>
</dbReference>
<dbReference type="PANTHER" id="PTHR34704">
    <property type="entry name" value="ATPASE"/>
    <property type="match status" value="1"/>
</dbReference>
<evidence type="ECO:0000313" key="2">
    <source>
        <dbReference type="Proteomes" id="UP000009079"/>
    </source>
</evidence>
<dbReference type="InterPro" id="IPR027417">
    <property type="entry name" value="P-loop_NTPase"/>
</dbReference>
<gene>
    <name evidence="1" type="ordered locus">TSIB_2034</name>
</gene>